<organism evidence="2 3">
    <name type="scientific">Phytophthora nicotianae P1976</name>
    <dbReference type="NCBI Taxonomy" id="1317066"/>
    <lineage>
        <taxon>Eukaryota</taxon>
        <taxon>Sar</taxon>
        <taxon>Stramenopiles</taxon>
        <taxon>Oomycota</taxon>
        <taxon>Peronosporomycetes</taxon>
        <taxon>Peronosporales</taxon>
        <taxon>Peronosporaceae</taxon>
        <taxon>Phytophthora</taxon>
    </lineage>
</organism>
<comment type="caution">
    <text evidence="2">The sequence shown here is derived from an EMBL/GenBank/DDBJ whole genome shotgun (WGS) entry which is preliminary data.</text>
</comment>
<name>A0A081A1X6_PHYNI</name>
<dbReference type="OrthoDB" id="124008at2759"/>
<feature type="region of interest" description="Disordered" evidence="1">
    <location>
        <begin position="1"/>
        <end position="23"/>
    </location>
</feature>
<accession>A0A081A1X6</accession>
<evidence type="ECO:0000313" key="3">
    <source>
        <dbReference type="Proteomes" id="UP000028582"/>
    </source>
</evidence>
<feature type="region of interest" description="Disordered" evidence="1">
    <location>
        <begin position="95"/>
        <end position="123"/>
    </location>
</feature>
<proteinExistence type="predicted"/>
<feature type="compositionally biased region" description="Basic and acidic residues" evidence="1">
    <location>
        <begin position="1"/>
        <end position="15"/>
    </location>
</feature>
<protein>
    <submittedName>
        <fullName evidence="2">Uncharacterized protein</fullName>
    </submittedName>
</protein>
<dbReference type="Gene3D" id="6.10.250.1080">
    <property type="match status" value="1"/>
</dbReference>
<gene>
    <name evidence="2" type="ORF">F444_11158</name>
</gene>
<evidence type="ECO:0000256" key="1">
    <source>
        <dbReference type="SAM" id="MobiDB-lite"/>
    </source>
</evidence>
<evidence type="ECO:0000313" key="2">
    <source>
        <dbReference type="EMBL" id="ETO72887.1"/>
    </source>
</evidence>
<feature type="compositionally biased region" description="Basic and acidic residues" evidence="1">
    <location>
        <begin position="95"/>
        <end position="116"/>
    </location>
</feature>
<dbReference type="EMBL" id="ANJA01002021">
    <property type="protein sequence ID" value="ETO72887.1"/>
    <property type="molecule type" value="Genomic_DNA"/>
</dbReference>
<reference evidence="2 3" key="1">
    <citation type="submission" date="2013-11" db="EMBL/GenBank/DDBJ databases">
        <title>The Genome Sequence of Phytophthora parasitica P1976.</title>
        <authorList>
            <consortium name="The Broad Institute Genomics Platform"/>
            <person name="Russ C."/>
            <person name="Tyler B."/>
            <person name="Panabieres F."/>
            <person name="Shan W."/>
            <person name="Tripathy S."/>
            <person name="Grunwald N."/>
            <person name="Machado M."/>
            <person name="Johnson C.S."/>
            <person name="Walker B."/>
            <person name="Young S."/>
            <person name="Zeng Q."/>
            <person name="Gargeya S."/>
            <person name="Fitzgerald M."/>
            <person name="Haas B."/>
            <person name="Abouelleil A."/>
            <person name="Allen A.W."/>
            <person name="Alvarado L."/>
            <person name="Arachchi H.M."/>
            <person name="Berlin A.M."/>
            <person name="Chapman S.B."/>
            <person name="Gainer-Dewar J."/>
            <person name="Goldberg J."/>
            <person name="Griggs A."/>
            <person name="Gujja S."/>
            <person name="Hansen M."/>
            <person name="Howarth C."/>
            <person name="Imamovic A."/>
            <person name="Ireland A."/>
            <person name="Larimer J."/>
            <person name="McCowan C."/>
            <person name="Murphy C."/>
            <person name="Pearson M."/>
            <person name="Poon T.W."/>
            <person name="Priest M."/>
            <person name="Roberts A."/>
            <person name="Saif S."/>
            <person name="Shea T."/>
            <person name="Sisk P."/>
            <person name="Sykes S."/>
            <person name="Wortman J."/>
            <person name="Nusbaum C."/>
            <person name="Birren B."/>
        </authorList>
    </citation>
    <scope>NUCLEOTIDE SEQUENCE [LARGE SCALE GENOMIC DNA]</scope>
    <source>
        <strain evidence="2 3">P1976</strain>
    </source>
</reference>
<dbReference type="AlphaFoldDB" id="A0A081A1X6"/>
<dbReference type="Proteomes" id="UP000028582">
    <property type="component" value="Unassembled WGS sequence"/>
</dbReference>
<sequence length="186" mass="21761">MENQQLREHVQRLEQENDDLQSSVRRLEATEETLKHKLERAEEEVVFAAQEIETLKLQSDYKTRELSSELEKYENAMERLLTAVGLPVKERCTGVERSGKDEGNHANPVEHNDKYATSETTTDEVEMLRAELKAKTEELQTTHQNYEEFMAVSYELERAFTSENEELKSENEELKRLIDKIQVSIR</sequence>